<keyword evidence="8" id="KW-1185">Reference proteome</keyword>
<evidence type="ECO:0000256" key="5">
    <source>
        <dbReference type="ARBA" id="ARBA00023163"/>
    </source>
</evidence>
<dbReference type="SUPFAM" id="SSF50978">
    <property type="entry name" value="WD40 repeat-like"/>
    <property type="match status" value="1"/>
</dbReference>
<comment type="similarity">
    <text evidence="1">Belongs to the WD repeat ESC family.</text>
</comment>
<keyword evidence="2 6" id="KW-0853">WD repeat</keyword>
<evidence type="ECO:0000256" key="3">
    <source>
        <dbReference type="ARBA" id="ARBA00022737"/>
    </source>
</evidence>
<dbReference type="STRING" id="131310.A0A0N4ZCJ5"/>
<evidence type="ECO:0000313" key="9">
    <source>
        <dbReference type="WBParaSite" id="PTRK_0000524800.1"/>
    </source>
</evidence>
<dbReference type="PROSITE" id="PS50082">
    <property type="entry name" value="WD_REPEATS_2"/>
    <property type="match status" value="2"/>
</dbReference>
<dbReference type="Pfam" id="PF00400">
    <property type="entry name" value="WD40"/>
    <property type="match status" value="3"/>
</dbReference>
<dbReference type="InterPro" id="IPR036322">
    <property type="entry name" value="WD40_repeat_dom_sf"/>
</dbReference>
<dbReference type="Proteomes" id="UP000038045">
    <property type="component" value="Unplaced"/>
</dbReference>
<feature type="compositionally biased region" description="Basic residues" evidence="7">
    <location>
        <begin position="27"/>
        <end position="43"/>
    </location>
</feature>
<feature type="repeat" description="WD" evidence="6">
    <location>
        <begin position="267"/>
        <end position="308"/>
    </location>
</feature>
<evidence type="ECO:0000256" key="2">
    <source>
        <dbReference type="ARBA" id="ARBA00022574"/>
    </source>
</evidence>
<feature type="repeat" description="WD" evidence="6">
    <location>
        <begin position="484"/>
        <end position="519"/>
    </location>
</feature>
<proteinExistence type="inferred from homology"/>
<evidence type="ECO:0000256" key="7">
    <source>
        <dbReference type="SAM" id="MobiDB-lite"/>
    </source>
</evidence>
<sequence>MAKPGKSSRKLVARQRFLKLKGEKKSKITKTSRKSKRNKRQKKKVEIVEAIDTTDNDDLDSEHNRYVLPDVHGINKDKKSLDDLKFIIKDRFATHSTIDDNVPDNMKYVVHTTMQFEAPTDDGSRSIYDVKFFQPNYGELPSFVFGCGNKLYIFEIDNTKAQEKTYLRLTITSGNEGEEFYCVETSFVYIERTKYPVVIAAGKQKVVQVFIAHNGQHLHNLFGHSDDINEIRVSPANCEIIATVSNDETCRVFNIRHGVNLITIGGPLGHGYHIVSLDFSLCGNFIATAGSDYKVMLWKLEDGDDMSLMFGYRQKSNSDAFGEIFKKLGITNVNRRNVTLSEKLAISEKKVVNRDDLENLNYQIYKRLPFSQNRVLHSTIVDGIRFYGNYLLSKDQSKILSMWKFGTHSDDISGNSSYRKPQSSYTILKHFIMPQSNTTWFHKFEIDPSKNILAVASSKGLIYLYDIKKRAYYQQPNNVLSHTFKKTKDGVRNVTFSHDSRYLISVGNDYTVTIFNLQR</sequence>
<feature type="region of interest" description="Disordered" evidence="7">
    <location>
        <begin position="22"/>
        <end position="44"/>
    </location>
</feature>
<keyword evidence="4" id="KW-0805">Transcription regulation</keyword>
<dbReference type="PANTHER" id="PTHR10253">
    <property type="entry name" value="POLYCOMB PROTEIN"/>
    <property type="match status" value="1"/>
</dbReference>
<reference evidence="9" key="1">
    <citation type="submission" date="2017-02" db="UniProtKB">
        <authorList>
            <consortium name="WormBaseParasite"/>
        </authorList>
    </citation>
    <scope>IDENTIFICATION</scope>
</reference>
<evidence type="ECO:0000313" key="8">
    <source>
        <dbReference type="Proteomes" id="UP000038045"/>
    </source>
</evidence>
<dbReference type="InterPro" id="IPR015943">
    <property type="entry name" value="WD40/YVTN_repeat-like_dom_sf"/>
</dbReference>
<dbReference type="WBParaSite" id="PTRK_0000524800.1">
    <property type="protein sequence ID" value="PTRK_0000524800.1"/>
    <property type="gene ID" value="PTRK_0000524800"/>
</dbReference>
<accession>A0A0N4ZCJ5</accession>
<evidence type="ECO:0000256" key="1">
    <source>
        <dbReference type="ARBA" id="ARBA00008075"/>
    </source>
</evidence>
<dbReference type="PROSITE" id="PS50294">
    <property type="entry name" value="WD_REPEATS_REGION"/>
    <property type="match status" value="1"/>
</dbReference>
<dbReference type="InterPro" id="IPR051243">
    <property type="entry name" value="PcG_WD-repeat"/>
</dbReference>
<dbReference type="InterPro" id="IPR001680">
    <property type="entry name" value="WD40_rpt"/>
</dbReference>
<keyword evidence="3" id="KW-0677">Repeat</keyword>
<dbReference type="Gene3D" id="2.130.10.10">
    <property type="entry name" value="YVTN repeat-like/Quinoprotein amine dehydrogenase"/>
    <property type="match status" value="1"/>
</dbReference>
<dbReference type="SMART" id="SM00320">
    <property type="entry name" value="WD40"/>
    <property type="match status" value="4"/>
</dbReference>
<protein>
    <submittedName>
        <fullName evidence="9">WD_REPEATS_REGION domain-containing protein</fullName>
    </submittedName>
</protein>
<dbReference type="AlphaFoldDB" id="A0A0N4ZCJ5"/>
<organism evidence="8 9">
    <name type="scientific">Parastrongyloides trichosuri</name>
    <name type="common">Possum-specific nematode worm</name>
    <dbReference type="NCBI Taxonomy" id="131310"/>
    <lineage>
        <taxon>Eukaryota</taxon>
        <taxon>Metazoa</taxon>
        <taxon>Ecdysozoa</taxon>
        <taxon>Nematoda</taxon>
        <taxon>Chromadorea</taxon>
        <taxon>Rhabditida</taxon>
        <taxon>Tylenchina</taxon>
        <taxon>Panagrolaimomorpha</taxon>
        <taxon>Strongyloidoidea</taxon>
        <taxon>Strongyloididae</taxon>
        <taxon>Parastrongyloides</taxon>
    </lineage>
</organism>
<keyword evidence="5" id="KW-0804">Transcription</keyword>
<evidence type="ECO:0000256" key="6">
    <source>
        <dbReference type="PROSITE-ProRule" id="PRU00221"/>
    </source>
</evidence>
<name>A0A0N4ZCJ5_PARTI</name>
<evidence type="ECO:0000256" key="4">
    <source>
        <dbReference type="ARBA" id="ARBA00023015"/>
    </source>
</evidence>